<evidence type="ECO:0000313" key="2">
    <source>
        <dbReference type="EMBL" id="GEO02789.1"/>
    </source>
</evidence>
<comment type="caution">
    <text evidence="2">The sequence shown here is derived from an EMBL/GenBank/DDBJ whole genome shotgun (WGS) entry which is preliminary data.</text>
</comment>
<reference evidence="2 3" key="1">
    <citation type="submission" date="2019-07" db="EMBL/GenBank/DDBJ databases">
        <title>Whole genome shotgun sequence of Adhaeribacter aerolatus NBRC 106133.</title>
        <authorList>
            <person name="Hosoyama A."/>
            <person name="Uohara A."/>
            <person name="Ohji S."/>
            <person name="Ichikawa N."/>
        </authorList>
    </citation>
    <scope>NUCLEOTIDE SEQUENCE [LARGE SCALE GENOMIC DNA]</scope>
    <source>
        <strain evidence="2 3">NBRC 106133</strain>
    </source>
</reference>
<feature type="signal peptide" evidence="1">
    <location>
        <begin position="1"/>
        <end position="21"/>
    </location>
</feature>
<proteinExistence type="predicted"/>
<name>A0A512ASV4_9BACT</name>
<evidence type="ECO:0000256" key="1">
    <source>
        <dbReference type="SAM" id="SignalP"/>
    </source>
</evidence>
<dbReference type="OrthoDB" id="9764164at2"/>
<dbReference type="RefSeq" id="WP_146894832.1">
    <property type="nucleotide sequence ID" value="NZ_BJYS01000002.1"/>
</dbReference>
<keyword evidence="1" id="KW-0732">Signal</keyword>
<accession>A0A512ASV4</accession>
<sequence>MKNIKLLAVSFLFSGIFSACSYSPPEPAEDPTNPRTPPVAGNADFSKYVAVGNSITAGFMDNALYLEGQQSSYAAMLAERMKSVNGDKPFNFPTFGAEEGAGFGGFATVGGNQVPVGRLKFLLPTCPNADATKTLGLTPGPSLPGENLAPFTGDKAALNNFGVPGARSYHVLIPGYGASPTVGNPFFWRFASSPAASVIADAVAAKGTFFTYWLGSNDVLLYAINGGNANANPGINAATYGPNDMTDPLVFGAALKSALDALLGTGANTKGAVATIPDVTKLPFFQLVNAGLVAGGANAPIPFNLSAAQAAALNAAYGQFGPAAAGVNFKAGKVNYPVITTATGLRHLDPTKDFLTLLTPQDNLLSGPISACNPAQRAGWGITTPIPNQYVLDQAEATLVTNRVTTFNNIIKQEIAGRNNRLALVDVNIALSNLTSLQNTLAPPAGLFSLDGVHPNPRGQALIANTFIKAINEAFSSTLPPVKLSDYRLNTLPSQ</sequence>
<protein>
    <submittedName>
        <fullName evidence="2">Outer membrane protein</fullName>
    </submittedName>
</protein>
<dbReference type="EMBL" id="BJYS01000002">
    <property type="protein sequence ID" value="GEO02789.1"/>
    <property type="molecule type" value="Genomic_DNA"/>
</dbReference>
<dbReference type="SUPFAM" id="SSF52266">
    <property type="entry name" value="SGNH hydrolase"/>
    <property type="match status" value="2"/>
</dbReference>
<evidence type="ECO:0000313" key="3">
    <source>
        <dbReference type="Proteomes" id="UP000321532"/>
    </source>
</evidence>
<dbReference type="PROSITE" id="PS51257">
    <property type="entry name" value="PROKAR_LIPOPROTEIN"/>
    <property type="match status" value="1"/>
</dbReference>
<dbReference type="GO" id="GO:0016788">
    <property type="term" value="F:hydrolase activity, acting on ester bonds"/>
    <property type="evidence" value="ECO:0007669"/>
    <property type="project" value="UniProtKB-ARBA"/>
</dbReference>
<keyword evidence="3" id="KW-1185">Reference proteome</keyword>
<dbReference type="AlphaFoldDB" id="A0A512ASV4"/>
<gene>
    <name evidence="2" type="ORF">AAE02nite_04530</name>
</gene>
<dbReference type="Proteomes" id="UP000321532">
    <property type="component" value="Unassembled WGS sequence"/>
</dbReference>
<dbReference type="Gene3D" id="3.40.50.1110">
    <property type="entry name" value="SGNH hydrolase"/>
    <property type="match status" value="1"/>
</dbReference>
<dbReference type="InterPro" id="IPR036514">
    <property type="entry name" value="SGNH_hydro_sf"/>
</dbReference>
<feature type="chain" id="PRO_5021781262" evidence="1">
    <location>
        <begin position="22"/>
        <end position="495"/>
    </location>
</feature>
<organism evidence="2 3">
    <name type="scientific">Adhaeribacter aerolatus</name>
    <dbReference type="NCBI Taxonomy" id="670289"/>
    <lineage>
        <taxon>Bacteria</taxon>
        <taxon>Pseudomonadati</taxon>
        <taxon>Bacteroidota</taxon>
        <taxon>Cytophagia</taxon>
        <taxon>Cytophagales</taxon>
        <taxon>Hymenobacteraceae</taxon>
        <taxon>Adhaeribacter</taxon>
    </lineage>
</organism>